<dbReference type="Pfam" id="PF01370">
    <property type="entry name" value="Epimerase"/>
    <property type="match status" value="1"/>
</dbReference>
<evidence type="ECO:0000256" key="1">
    <source>
        <dbReference type="ARBA" id="ARBA00007637"/>
    </source>
</evidence>
<name>A0A345NPB6_9MICO</name>
<dbReference type="Gene3D" id="3.40.50.720">
    <property type="entry name" value="NAD(P)-binding Rossmann-like Domain"/>
    <property type="match status" value="1"/>
</dbReference>
<dbReference type="SUPFAM" id="SSF51735">
    <property type="entry name" value="NAD(P)-binding Rossmann-fold domains"/>
    <property type="match status" value="1"/>
</dbReference>
<dbReference type="InterPro" id="IPR001509">
    <property type="entry name" value="Epimerase_deHydtase"/>
</dbReference>
<sequence length="318" mass="34280">MNILITGGAGFIGSNLARQALEAGHDVSVLDDFSTGLHSNLENLDLRLIEGSLLEPTLLERAMSGTDAVVHLAALGSVPRSVQRPLPTHHANATGTLAVLDRAVQGGQHVIVASSSSVYGANRKQPKQEHDWVAPMSPYAVSKLASEHYALAFQECYGLPVLPFRFFNVYGGAQRADHAYAAVVPLFIDRLLRGLPLPINGDGSQSRDFTYVGSVCRIVLDAIERRVTSTSPVNLAFGGSTTILELAQLLGELAQVEPVLEHRQPRAGDVPASQADDALLRALFPEQEPVELRAGLEATLQWFNAELEAERRVPGQRS</sequence>
<evidence type="ECO:0000313" key="4">
    <source>
        <dbReference type="Proteomes" id="UP000253790"/>
    </source>
</evidence>
<dbReference type="EMBL" id="CP031229">
    <property type="protein sequence ID" value="AXH96874.1"/>
    <property type="molecule type" value="Genomic_DNA"/>
</dbReference>
<dbReference type="AlphaFoldDB" id="A0A345NPB6"/>
<feature type="domain" description="NAD-dependent epimerase/dehydratase" evidence="2">
    <location>
        <begin position="3"/>
        <end position="228"/>
    </location>
</feature>
<evidence type="ECO:0000313" key="3">
    <source>
        <dbReference type="EMBL" id="AXH96874.1"/>
    </source>
</evidence>
<accession>A0A345NPB6</accession>
<proteinExistence type="inferred from homology"/>
<reference evidence="3 4" key="1">
    <citation type="submission" date="2018-07" db="EMBL/GenBank/DDBJ databases">
        <title>Complete genome sequencing of Ornithinimicrobium sp. AMA3305.</title>
        <authorList>
            <person name="Bae J.-W."/>
        </authorList>
    </citation>
    <scope>NUCLEOTIDE SEQUENCE [LARGE SCALE GENOMIC DNA]</scope>
    <source>
        <strain evidence="3 4">AMA3305</strain>
    </source>
</reference>
<dbReference type="KEGG" id="orn:DV701_12785"/>
<dbReference type="Proteomes" id="UP000253790">
    <property type="component" value="Chromosome"/>
</dbReference>
<protein>
    <submittedName>
        <fullName evidence="3">NAD-dependent epimerase/dehydratase family protein</fullName>
    </submittedName>
</protein>
<organism evidence="3 4">
    <name type="scientific">Ornithinimicrobium avium</name>
    <dbReference type="NCBI Taxonomy" id="2283195"/>
    <lineage>
        <taxon>Bacteria</taxon>
        <taxon>Bacillati</taxon>
        <taxon>Actinomycetota</taxon>
        <taxon>Actinomycetes</taxon>
        <taxon>Micrococcales</taxon>
        <taxon>Ornithinimicrobiaceae</taxon>
        <taxon>Ornithinimicrobium</taxon>
    </lineage>
</organism>
<dbReference type="PANTHER" id="PTHR43000">
    <property type="entry name" value="DTDP-D-GLUCOSE 4,6-DEHYDRATASE-RELATED"/>
    <property type="match status" value="1"/>
</dbReference>
<dbReference type="RefSeq" id="WP_114928767.1">
    <property type="nucleotide sequence ID" value="NZ_CP031229.1"/>
</dbReference>
<evidence type="ECO:0000259" key="2">
    <source>
        <dbReference type="Pfam" id="PF01370"/>
    </source>
</evidence>
<comment type="similarity">
    <text evidence="1">Belongs to the NAD(P)-dependent epimerase/dehydratase family.</text>
</comment>
<gene>
    <name evidence="3" type="ORF">DV701_12785</name>
</gene>
<dbReference type="InterPro" id="IPR036291">
    <property type="entry name" value="NAD(P)-bd_dom_sf"/>
</dbReference>
<dbReference type="OrthoDB" id="9801785at2"/>
<dbReference type="Gene3D" id="3.90.25.10">
    <property type="entry name" value="UDP-galactose 4-epimerase, domain 1"/>
    <property type="match status" value="1"/>
</dbReference>
<keyword evidence="4" id="KW-1185">Reference proteome</keyword>